<dbReference type="AlphaFoldDB" id="A0A1I3LZP5"/>
<feature type="compositionally biased region" description="Basic and acidic residues" evidence="1">
    <location>
        <begin position="1"/>
        <end position="10"/>
    </location>
</feature>
<feature type="non-terminal residue" evidence="2">
    <location>
        <position position="1"/>
    </location>
</feature>
<evidence type="ECO:0000256" key="1">
    <source>
        <dbReference type="SAM" id="MobiDB-lite"/>
    </source>
</evidence>
<feature type="region of interest" description="Disordered" evidence="1">
    <location>
        <begin position="63"/>
        <end position="108"/>
    </location>
</feature>
<reference evidence="2 3" key="1">
    <citation type="submission" date="2016-10" db="EMBL/GenBank/DDBJ databases">
        <authorList>
            <person name="de Groot N.N."/>
        </authorList>
    </citation>
    <scope>NUCLEOTIDE SEQUENCE [LARGE SCALE GENOMIC DNA]</scope>
    <source>
        <strain evidence="2 3">SP2</strain>
    </source>
</reference>
<organism evidence="2 3">
    <name type="scientific">Natronobacterium gregoryi</name>
    <dbReference type="NCBI Taxonomy" id="44930"/>
    <lineage>
        <taxon>Archaea</taxon>
        <taxon>Methanobacteriati</taxon>
        <taxon>Methanobacteriota</taxon>
        <taxon>Stenosarchaea group</taxon>
        <taxon>Halobacteria</taxon>
        <taxon>Halobacteriales</taxon>
        <taxon>Natrialbaceae</taxon>
        <taxon>Natronobacterium</taxon>
    </lineage>
</organism>
<sequence>TDRCCDRGSRLIEASQKTSSHSISERSNFDESYCGNQGEKRSNTLSKRRYEINKVLHKSVNQNHLGHERLDSFEIHTLEPPGTDEQRQRQPREQHADTEQIRAVWHSD</sequence>
<dbReference type="EMBL" id="FORO01000009">
    <property type="protein sequence ID" value="SFI90020.1"/>
    <property type="molecule type" value="Genomic_DNA"/>
</dbReference>
<feature type="region of interest" description="Disordered" evidence="1">
    <location>
        <begin position="1"/>
        <end position="46"/>
    </location>
</feature>
<protein>
    <submittedName>
        <fullName evidence="2">Uncharacterized protein</fullName>
    </submittedName>
</protein>
<evidence type="ECO:0000313" key="3">
    <source>
        <dbReference type="Proteomes" id="UP000182829"/>
    </source>
</evidence>
<proteinExistence type="predicted"/>
<dbReference type="Proteomes" id="UP000182829">
    <property type="component" value="Unassembled WGS sequence"/>
</dbReference>
<feature type="compositionally biased region" description="Basic and acidic residues" evidence="1">
    <location>
        <begin position="65"/>
        <end position="77"/>
    </location>
</feature>
<gene>
    <name evidence="2" type="ORF">SAMN05443661_1091</name>
</gene>
<evidence type="ECO:0000313" key="2">
    <source>
        <dbReference type="EMBL" id="SFI90020.1"/>
    </source>
</evidence>
<feature type="compositionally biased region" description="Basic and acidic residues" evidence="1">
    <location>
        <begin position="84"/>
        <end position="108"/>
    </location>
</feature>
<name>A0A1I3LZP5_9EURY</name>
<accession>A0A1I3LZP5</accession>